<dbReference type="AlphaFoldDB" id="A0A397XTL5"/>
<dbReference type="PANTHER" id="PTHR34545:SF8">
    <property type="entry name" value="CLAVATA3_ESR (CLE)-RELATED PROTEIN 21"/>
    <property type="match status" value="1"/>
</dbReference>
<evidence type="ECO:0000313" key="1">
    <source>
        <dbReference type="EMBL" id="RID43968.1"/>
    </source>
</evidence>
<accession>A0A397XTL5</accession>
<evidence type="ECO:0000313" key="2">
    <source>
        <dbReference type="Proteomes" id="UP000264353"/>
    </source>
</evidence>
<organism evidence="1 2">
    <name type="scientific">Brassica campestris</name>
    <name type="common">Field mustard</name>
    <dbReference type="NCBI Taxonomy" id="3711"/>
    <lineage>
        <taxon>Eukaryota</taxon>
        <taxon>Viridiplantae</taxon>
        <taxon>Streptophyta</taxon>
        <taxon>Embryophyta</taxon>
        <taxon>Tracheophyta</taxon>
        <taxon>Spermatophyta</taxon>
        <taxon>Magnoliopsida</taxon>
        <taxon>eudicotyledons</taxon>
        <taxon>Gunneridae</taxon>
        <taxon>Pentapetalae</taxon>
        <taxon>rosids</taxon>
        <taxon>malvids</taxon>
        <taxon>Brassicales</taxon>
        <taxon>Brassicaceae</taxon>
        <taxon>Brassiceae</taxon>
        <taxon>Brassica</taxon>
    </lineage>
</organism>
<dbReference type="InterPro" id="IPR033249">
    <property type="entry name" value="CLE_plant"/>
</dbReference>
<protein>
    <submittedName>
        <fullName evidence="1">Uncharacterized protein</fullName>
    </submittedName>
</protein>
<gene>
    <name evidence="1" type="ORF">BRARA_I00799</name>
</gene>
<dbReference type="GO" id="GO:0048731">
    <property type="term" value="P:system development"/>
    <property type="evidence" value="ECO:0007669"/>
    <property type="project" value="InterPro"/>
</dbReference>
<dbReference type="PANTHER" id="PTHR34545">
    <property type="entry name" value="CLAVATA3/ESR (CLE)-RELATED PROTEIN 22"/>
    <property type="match status" value="1"/>
</dbReference>
<reference evidence="1 2" key="1">
    <citation type="submission" date="2018-06" db="EMBL/GenBank/DDBJ databases">
        <title>WGS assembly of Brassica rapa FPsc.</title>
        <authorList>
            <person name="Bowman J."/>
            <person name="Kohchi T."/>
            <person name="Yamato K."/>
            <person name="Jenkins J."/>
            <person name="Shu S."/>
            <person name="Ishizaki K."/>
            <person name="Yamaoka S."/>
            <person name="Nishihama R."/>
            <person name="Nakamura Y."/>
            <person name="Berger F."/>
            <person name="Adam C."/>
            <person name="Aki S."/>
            <person name="Althoff F."/>
            <person name="Araki T."/>
            <person name="Arteaga-Vazquez M."/>
            <person name="Balasubrmanian S."/>
            <person name="Bauer D."/>
            <person name="Boehm C."/>
            <person name="Briginshaw L."/>
            <person name="Caballero-Perez J."/>
            <person name="Catarino B."/>
            <person name="Chen F."/>
            <person name="Chiyoda S."/>
            <person name="Chovatia M."/>
            <person name="Davies K."/>
            <person name="Delmans M."/>
            <person name="Demura T."/>
            <person name="Dierschke T."/>
            <person name="Dolan L."/>
            <person name="Dorantes-Acosta A."/>
            <person name="Eklund D."/>
            <person name="Florent S."/>
            <person name="Flores-Sandoval E."/>
            <person name="Fujiyama A."/>
            <person name="Fukuzawa H."/>
            <person name="Galik B."/>
            <person name="Grimanelli D."/>
            <person name="Grimwood J."/>
            <person name="Grossniklaus U."/>
            <person name="Hamada T."/>
            <person name="Haseloff J."/>
            <person name="Hetherington A."/>
            <person name="Higo A."/>
            <person name="Hirakawa Y."/>
            <person name="Hundley H."/>
            <person name="Ikeda Y."/>
            <person name="Inoue K."/>
            <person name="Inoue S."/>
            <person name="Ishida S."/>
            <person name="Jia Q."/>
            <person name="Kakita M."/>
            <person name="Kanazawa T."/>
            <person name="Kawai Y."/>
            <person name="Kawashima T."/>
            <person name="Kennedy M."/>
            <person name="Kinose K."/>
            <person name="Kinoshita T."/>
            <person name="Kohara Y."/>
            <person name="Koide E."/>
            <person name="Komatsu K."/>
            <person name="Kopischke S."/>
            <person name="Kubo M."/>
            <person name="Kyozuka J."/>
            <person name="Lagercrantz U."/>
            <person name="Lin S."/>
            <person name="Lindquist E."/>
            <person name="Lipzen A."/>
            <person name="Lu C."/>
            <person name="Luna E."/>
            <person name="Martienssen R."/>
            <person name="Minamino N."/>
            <person name="Mizutani M."/>
            <person name="Mizutani M."/>
            <person name="Mochizuki N."/>
            <person name="Monte I."/>
            <person name="Mosher R."/>
            <person name="Nagasaki H."/>
            <person name="Nakagami H."/>
            <person name="Naramoto S."/>
            <person name="Nishitani K."/>
            <person name="Ohtani M."/>
            <person name="Okamoto T."/>
            <person name="Okumura M."/>
            <person name="Phillips J."/>
            <person name="Pollak B."/>
            <person name="Reinders A."/>
            <person name="Roevekamp M."/>
            <person name="Sano R."/>
            <person name="Sawa S."/>
            <person name="Schmid M."/>
            <person name="Shirakawa M."/>
            <person name="Solano R."/>
            <person name="Spunde A."/>
            <person name="Suetsugu N."/>
            <person name="Sugano S."/>
            <person name="Sugiyama A."/>
            <person name="Sun R."/>
            <person name="Suzuki Y."/>
            <person name="Takenaka M."/>
            <person name="Takezawa D."/>
            <person name="Tomogane H."/>
            <person name="Tsuzuki M."/>
            <person name="Ueda T."/>
            <person name="Umeda M."/>
            <person name="Ward J."/>
            <person name="Watanabe Y."/>
            <person name="Yazaki K."/>
            <person name="Yokoyama R."/>
            <person name="Yoshitake Y."/>
            <person name="Yotsui I."/>
            <person name="Zachgo S."/>
            <person name="Schmutz J."/>
        </authorList>
    </citation>
    <scope>NUCLEOTIDE SEQUENCE [LARGE SCALE GENOMIC DNA]</scope>
    <source>
        <strain evidence="2">cv. B-3</strain>
    </source>
</reference>
<dbReference type="Proteomes" id="UP000264353">
    <property type="component" value="Chromosome A9"/>
</dbReference>
<sequence length="107" mass="12330">MVILSSRYAMKRDVLISLVFTTLILIILSRSSSIQAGRSNTTKRKHNQSVGQLQYYKNHHESVTVEEMSVFDKFRRGSSNVRRKIVGNEEEEEKRFIPAGPNPLHNK</sequence>
<proteinExistence type="predicted"/>
<name>A0A397XTL5_BRACM</name>
<dbReference type="EMBL" id="CM010636">
    <property type="protein sequence ID" value="RID43968.1"/>
    <property type="molecule type" value="Genomic_DNA"/>
</dbReference>